<comment type="similarity">
    <text evidence="1">Belongs to the lcsJ thioesterase family.</text>
</comment>
<reference evidence="3 4" key="1">
    <citation type="submission" date="2015-10" db="EMBL/GenBank/DDBJ databases">
        <title>Genome analyses suggest a sexual origin of heterokaryosis in a supposedly ancient asexual fungus.</title>
        <authorList>
            <person name="Ropars J."/>
            <person name="Sedzielewska K."/>
            <person name="Noel J."/>
            <person name="Charron P."/>
            <person name="Farinelli L."/>
            <person name="Marton T."/>
            <person name="Kruger M."/>
            <person name="Pelin A."/>
            <person name="Brachmann A."/>
            <person name="Corradi N."/>
        </authorList>
    </citation>
    <scope>NUCLEOTIDE SEQUENCE [LARGE SCALE GENOMIC DNA]</scope>
    <source>
        <strain evidence="3 4">A4</strain>
    </source>
</reference>
<name>A0A2I1GYB5_9GLOM</name>
<dbReference type="SUPFAM" id="SSF54637">
    <property type="entry name" value="Thioesterase/thiol ester dehydrase-isomerase"/>
    <property type="match status" value="1"/>
</dbReference>
<dbReference type="Gene3D" id="3.10.129.10">
    <property type="entry name" value="Hotdog Thioesterase"/>
    <property type="match status" value="1"/>
</dbReference>
<dbReference type="EMBL" id="LLXI01001039">
    <property type="protein sequence ID" value="PKY51534.1"/>
    <property type="molecule type" value="Genomic_DNA"/>
</dbReference>
<keyword evidence="2" id="KW-0812">Transmembrane</keyword>
<dbReference type="VEuPathDB" id="FungiDB:RhiirA1_422407"/>
<evidence type="ECO:0008006" key="5">
    <source>
        <dbReference type="Google" id="ProtNLM"/>
    </source>
</evidence>
<dbReference type="AlphaFoldDB" id="A0A2I1GYB5"/>
<feature type="transmembrane region" description="Helical" evidence="2">
    <location>
        <begin position="12"/>
        <end position="30"/>
    </location>
</feature>
<dbReference type="PANTHER" id="PTHR12475:SF4">
    <property type="entry name" value="PROTEIN THEM6"/>
    <property type="match status" value="1"/>
</dbReference>
<accession>A0A2I1GYB5</accession>
<sequence>MASNVPIIIKSFFFILILLNIKSFPLAYHIRTVPLILETFKNRNNNNEDRDLFQATESTYSVLFDDLDTNRHMNNSSYNKVLDHARGHFFAASFANYMWNHKVVIMQKSVLMIFNHEIPPFSNYSVYTRILTWDQKWLILVSYFRLHKENKIVSLGLSKCIFKEPNGKTIRPEELFIGSGYLKNDSEKKKKEREDRRQKGMKFVEGTYLAERLFDDEFIKDLNVKNKIPAKL</sequence>
<evidence type="ECO:0000256" key="2">
    <source>
        <dbReference type="SAM" id="Phobius"/>
    </source>
</evidence>
<proteinExistence type="inferred from homology"/>
<organism evidence="3 4">
    <name type="scientific">Rhizophagus irregularis</name>
    <dbReference type="NCBI Taxonomy" id="588596"/>
    <lineage>
        <taxon>Eukaryota</taxon>
        <taxon>Fungi</taxon>
        <taxon>Fungi incertae sedis</taxon>
        <taxon>Mucoromycota</taxon>
        <taxon>Glomeromycotina</taxon>
        <taxon>Glomeromycetes</taxon>
        <taxon>Glomerales</taxon>
        <taxon>Glomeraceae</taxon>
        <taxon>Rhizophagus</taxon>
    </lineage>
</organism>
<dbReference type="VEuPathDB" id="FungiDB:FUN_006623"/>
<protein>
    <recommendedName>
        <fullName evidence="5">Thioesterase/thiol ester dehydrase-isomerase</fullName>
    </recommendedName>
</protein>
<keyword evidence="2" id="KW-1133">Transmembrane helix</keyword>
<dbReference type="InterPro" id="IPR051490">
    <property type="entry name" value="THEM6_lcsJ_thioesterase"/>
</dbReference>
<dbReference type="PANTHER" id="PTHR12475">
    <property type="match status" value="1"/>
</dbReference>
<dbReference type="CDD" id="cd00586">
    <property type="entry name" value="4HBT"/>
    <property type="match status" value="1"/>
</dbReference>
<dbReference type="Proteomes" id="UP000234323">
    <property type="component" value="Unassembled WGS sequence"/>
</dbReference>
<keyword evidence="4" id="KW-1185">Reference proteome</keyword>
<dbReference type="InterPro" id="IPR029069">
    <property type="entry name" value="HotDog_dom_sf"/>
</dbReference>
<evidence type="ECO:0000256" key="1">
    <source>
        <dbReference type="ARBA" id="ARBA00038476"/>
    </source>
</evidence>
<comment type="caution">
    <text evidence="3">The sequence shown here is derived from an EMBL/GenBank/DDBJ whole genome shotgun (WGS) entry which is preliminary data.</text>
</comment>
<evidence type="ECO:0000313" key="3">
    <source>
        <dbReference type="EMBL" id="PKY51534.1"/>
    </source>
</evidence>
<evidence type="ECO:0000313" key="4">
    <source>
        <dbReference type="Proteomes" id="UP000234323"/>
    </source>
</evidence>
<keyword evidence="2" id="KW-0472">Membrane</keyword>
<dbReference type="VEuPathDB" id="FungiDB:RhiirFUN_010585"/>
<gene>
    <name evidence="3" type="ORF">RhiirA4_407519</name>
</gene>
<dbReference type="Pfam" id="PF13279">
    <property type="entry name" value="4HBT_2"/>
    <property type="match status" value="1"/>
</dbReference>